<comment type="caution">
    <text evidence="1">The sequence shown here is derived from an EMBL/GenBank/DDBJ whole genome shotgun (WGS) entry which is preliminary data.</text>
</comment>
<gene>
    <name evidence="1" type="ORF">E2C01_092103</name>
</gene>
<dbReference type="Proteomes" id="UP000324222">
    <property type="component" value="Unassembled WGS sequence"/>
</dbReference>
<evidence type="ECO:0000313" key="1">
    <source>
        <dbReference type="EMBL" id="MPC96824.1"/>
    </source>
</evidence>
<accession>A0A5B7JWV7</accession>
<evidence type="ECO:0000313" key="2">
    <source>
        <dbReference type="Proteomes" id="UP000324222"/>
    </source>
</evidence>
<keyword evidence="2" id="KW-1185">Reference proteome</keyword>
<name>A0A5B7JWV7_PORTR</name>
<proteinExistence type="predicted"/>
<sequence length="118" mass="12838">MSLSGWMVRVEQHTSASPSLALTCVPSGVFSLVVLRGKFQEGSQPRRNVAPVPACACRVSGVSGVRGAARTSPPGPHWCSGAWQAEGIYQEKFDGGMYLEEEKKKEKEEEEEEEEVAL</sequence>
<dbReference type="EMBL" id="VSRR010107491">
    <property type="protein sequence ID" value="MPC96824.1"/>
    <property type="molecule type" value="Genomic_DNA"/>
</dbReference>
<reference evidence="1 2" key="1">
    <citation type="submission" date="2019-05" db="EMBL/GenBank/DDBJ databases">
        <title>Another draft genome of Portunus trituberculatus and its Hox gene families provides insights of decapod evolution.</title>
        <authorList>
            <person name="Jeong J.-H."/>
            <person name="Song I."/>
            <person name="Kim S."/>
            <person name="Choi T."/>
            <person name="Kim D."/>
            <person name="Ryu S."/>
            <person name="Kim W."/>
        </authorList>
    </citation>
    <scope>NUCLEOTIDE SEQUENCE [LARGE SCALE GENOMIC DNA]</scope>
    <source>
        <tissue evidence="1">Muscle</tissue>
    </source>
</reference>
<protein>
    <submittedName>
        <fullName evidence="1">Uncharacterized protein</fullName>
    </submittedName>
</protein>
<organism evidence="1 2">
    <name type="scientific">Portunus trituberculatus</name>
    <name type="common">Swimming crab</name>
    <name type="synonym">Neptunus trituberculatus</name>
    <dbReference type="NCBI Taxonomy" id="210409"/>
    <lineage>
        <taxon>Eukaryota</taxon>
        <taxon>Metazoa</taxon>
        <taxon>Ecdysozoa</taxon>
        <taxon>Arthropoda</taxon>
        <taxon>Crustacea</taxon>
        <taxon>Multicrustacea</taxon>
        <taxon>Malacostraca</taxon>
        <taxon>Eumalacostraca</taxon>
        <taxon>Eucarida</taxon>
        <taxon>Decapoda</taxon>
        <taxon>Pleocyemata</taxon>
        <taxon>Brachyura</taxon>
        <taxon>Eubrachyura</taxon>
        <taxon>Portunoidea</taxon>
        <taxon>Portunidae</taxon>
        <taxon>Portuninae</taxon>
        <taxon>Portunus</taxon>
    </lineage>
</organism>
<dbReference type="AlphaFoldDB" id="A0A5B7JWV7"/>